<keyword evidence="3" id="KW-1185">Reference proteome</keyword>
<evidence type="ECO:0000313" key="2">
    <source>
        <dbReference type="EMBL" id="ELZ00297.1"/>
    </source>
</evidence>
<evidence type="ECO:0000313" key="3">
    <source>
        <dbReference type="Proteomes" id="UP000011693"/>
    </source>
</evidence>
<dbReference type="RefSeq" id="WP_006167167.1">
    <property type="nucleotide sequence ID" value="NZ_AOIN01000051.1"/>
</dbReference>
<reference evidence="2 3" key="1">
    <citation type="journal article" date="2014" name="PLoS Genet.">
        <title>Phylogenetically driven sequencing of extremely halophilic archaea reveals strategies for static and dynamic osmo-response.</title>
        <authorList>
            <person name="Becker E.A."/>
            <person name="Seitzer P.M."/>
            <person name="Tritt A."/>
            <person name="Larsen D."/>
            <person name="Krusor M."/>
            <person name="Yao A.I."/>
            <person name="Wu D."/>
            <person name="Madern D."/>
            <person name="Eisen J.A."/>
            <person name="Darling A.E."/>
            <person name="Facciotti M.T."/>
        </authorList>
    </citation>
    <scope>NUCLEOTIDE SEQUENCE [LARGE SCALE GENOMIC DNA]</scope>
    <source>
        <strain evidence="2 3">JCM 10990</strain>
    </source>
</reference>
<dbReference type="PATRIC" id="fig|1227492.4.peg.1735"/>
<accession>M0APP0</accession>
<dbReference type="EMBL" id="AOIN01000051">
    <property type="protein sequence ID" value="ELZ00297.1"/>
    <property type="molecule type" value="Genomic_DNA"/>
</dbReference>
<sequence>MKKAELWDLWISRTLLQDIKSDETPDPVSLFEIEDGDIETSSELSSYKWGMNDGDYLYFIYQLDDPCSKPRDITPVYIGESSDISSRIGQHSRKIRNSFPVAEWEDDGEWGSFSKYDHIATVYDRSDRPLYVWIIDVDEIDHCPYGFETYRQELEAKLVGLVHDQDQYRRICANREFVPNRILHEIGHAGPDWVPEEPDAVVDMDSDEQVLQFDNQFESASKADRWYEWLSDYLIADIHDENTADPIPLFETTEDLEVKSEDGVLNRSETIDGRIRREGKRCIDENGVPESDCDGLLYMMYQLEKPVDELTAKRVIPRYIGKAEVYGKKKQLSSNFTEIARDRNSTNSFARWGDGNYWHVGELSNTLNGDDKKKLHWVEALFEPESRTLSQQTYLWVHAWNREEDAGPYGTPATLAEVEALLIGTAYDAYPDQLLNKSGTPDHAPIKSESVDPSSV</sequence>
<gene>
    <name evidence="2" type="ORF">C482_08848</name>
</gene>
<evidence type="ECO:0000256" key="1">
    <source>
        <dbReference type="SAM" id="MobiDB-lite"/>
    </source>
</evidence>
<evidence type="ECO:0008006" key="4">
    <source>
        <dbReference type="Google" id="ProtNLM"/>
    </source>
</evidence>
<organism evidence="2 3">
    <name type="scientific">Natrialba chahannaoensis JCM 10990</name>
    <dbReference type="NCBI Taxonomy" id="1227492"/>
    <lineage>
        <taxon>Archaea</taxon>
        <taxon>Methanobacteriati</taxon>
        <taxon>Methanobacteriota</taxon>
        <taxon>Stenosarchaea group</taxon>
        <taxon>Halobacteria</taxon>
        <taxon>Halobacteriales</taxon>
        <taxon>Natrialbaceae</taxon>
        <taxon>Natrialba</taxon>
    </lineage>
</organism>
<dbReference type="AlphaFoldDB" id="M0APP0"/>
<name>M0APP0_9EURY</name>
<feature type="region of interest" description="Disordered" evidence="1">
    <location>
        <begin position="434"/>
        <end position="456"/>
    </location>
</feature>
<dbReference type="Proteomes" id="UP000011693">
    <property type="component" value="Unassembled WGS sequence"/>
</dbReference>
<comment type="caution">
    <text evidence="2">The sequence shown here is derived from an EMBL/GenBank/DDBJ whole genome shotgun (WGS) entry which is preliminary data.</text>
</comment>
<dbReference type="STRING" id="1227492.C482_08848"/>
<proteinExistence type="predicted"/>
<protein>
    <recommendedName>
        <fullName evidence="4">GIY-YIG domain-containing protein</fullName>
    </recommendedName>
</protein>
<dbReference type="OrthoDB" id="169621at2157"/>